<feature type="compositionally biased region" description="Low complexity" evidence="1">
    <location>
        <begin position="31"/>
        <end position="50"/>
    </location>
</feature>
<evidence type="ECO:0000256" key="1">
    <source>
        <dbReference type="SAM" id="MobiDB-lite"/>
    </source>
</evidence>
<dbReference type="Proteomes" id="UP000324222">
    <property type="component" value="Unassembled WGS sequence"/>
</dbReference>
<protein>
    <recommendedName>
        <fullName evidence="2">C2H2-type domain-containing protein</fullName>
    </recommendedName>
</protein>
<feature type="compositionally biased region" description="Basic and acidic residues" evidence="1">
    <location>
        <begin position="108"/>
        <end position="123"/>
    </location>
</feature>
<evidence type="ECO:0000259" key="2">
    <source>
        <dbReference type="PROSITE" id="PS00028"/>
    </source>
</evidence>
<feature type="domain" description="C2H2-type" evidence="2">
    <location>
        <begin position="316"/>
        <end position="337"/>
    </location>
</feature>
<accession>A0A5B7H820</accession>
<dbReference type="PROSITE" id="PS00028">
    <property type="entry name" value="ZINC_FINGER_C2H2_1"/>
    <property type="match status" value="1"/>
</dbReference>
<reference evidence="3 4" key="1">
    <citation type="submission" date="2019-05" db="EMBL/GenBank/DDBJ databases">
        <title>Another draft genome of Portunus trituberculatus and its Hox gene families provides insights of decapod evolution.</title>
        <authorList>
            <person name="Jeong J.-H."/>
            <person name="Song I."/>
            <person name="Kim S."/>
            <person name="Choi T."/>
            <person name="Kim D."/>
            <person name="Ryu S."/>
            <person name="Kim W."/>
        </authorList>
    </citation>
    <scope>NUCLEOTIDE SEQUENCE [LARGE SCALE GENOMIC DNA]</scope>
    <source>
        <tissue evidence="3">Muscle</tissue>
    </source>
</reference>
<dbReference type="InterPro" id="IPR013087">
    <property type="entry name" value="Znf_C2H2_type"/>
</dbReference>
<dbReference type="AlphaFoldDB" id="A0A5B7H820"/>
<feature type="region of interest" description="Disordered" evidence="1">
    <location>
        <begin position="363"/>
        <end position="394"/>
    </location>
</feature>
<evidence type="ECO:0000313" key="4">
    <source>
        <dbReference type="Proteomes" id="UP000324222"/>
    </source>
</evidence>
<feature type="region of interest" description="Disordered" evidence="1">
    <location>
        <begin position="264"/>
        <end position="310"/>
    </location>
</feature>
<dbReference type="OrthoDB" id="6273691at2759"/>
<feature type="compositionally biased region" description="Basic and acidic residues" evidence="1">
    <location>
        <begin position="57"/>
        <end position="76"/>
    </location>
</feature>
<feature type="region of interest" description="Disordered" evidence="1">
    <location>
        <begin position="1"/>
        <end position="164"/>
    </location>
</feature>
<sequence>MFKFFEGGSLSRSKDSVPVGGREGAAAGLASSWESSGGRGSGLARSISSLKLGRSGHRGDRGSQEEGVDRRLDKRLSVKSSASGKGGPALRRSNTLPSKRRVSGFSHPHRDEVISGRESRTSHEGGSTTTEGSRFADTLRRLSRRVTGKRGHSRHTDEELSRGSSVCTLRHEDHEFPSHYLSVSEVATSELVSPDVSLMDLGSIDATPTISPFGSQGLAFPRQASLGSLKHVRSHAHTLSPDLSALCHILATFRDPRGCPQHEIYENVSPGHSSDLLGTNGLRPHSPASSLTSSARGEKGSGVNGRQEVGAQGHACPSCQVSFLTTLQLLDHWATFHTHDDLHTLPPRPHYGGHALEERDKSTHILPGPREGTLKEITSSQQQQQQQQQEDPTSSQCWRGVRFLYRVGPRCGKAASQRCLLWEWEQRKDSTYTNRLPPIPTPNTQAK</sequence>
<name>A0A5B7H820_PORTR</name>
<organism evidence="3 4">
    <name type="scientific">Portunus trituberculatus</name>
    <name type="common">Swimming crab</name>
    <name type="synonym">Neptunus trituberculatus</name>
    <dbReference type="NCBI Taxonomy" id="210409"/>
    <lineage>
        <taxon>Eukaryota</taxon>
        <taxon>Metazoa</taxon>
        <taxon>Ecdysozoa</taxon>
        <taxon>Arthropoda</taxon>
        <taxon>Crustacea</taxon>
        <taxon>Multicrustacea</taxon>
        <taxon>Malacostraca</taxon>
        <taxon>Eumalacostraca</taxon>
        <taxon>Eucarida</taxon>
        <taxon>Decapoda</taxon>
        <taxon>Pleocyemata</taxon>
        <taxon>Brachyura</taxon>
        <taxon>Eubrachyura</taxon>
        <taxon>Portunoidea</taxon>
        <taxon>Portunidae</taxon>
        <taxon>Portuninae</taxon>
        <taxon>Portunus</taxon>
    </lineage>
</organism>
<feature type="compositionally biased region" description="Low complexity" evidence="1">
    <location>
        <begin position="124"/>
        <end position="133"/>
    </location>
</feature>
<gene>
    <name evidence="3" type="ORF">E2C01_059541</name>
</gene>
<proteinExistence type="predicted"/>
<evidence type="ECO:0000313" key="3">
    <source>
        <dbReference type="EMBL" id="MPC65407.1"/>
    </source>
</evidence>
<keyword evidence="4" id="KW-1185">Reference proteome</keyword>
<dbReference type="EMBL" id="VSRR010023342">
    <property type="protein sequence ID" value="MPC65407.1"/>
    <property type="molecule type" value="Genomic_DNA"/>
</dbReference>
<feature type="compositionally biased region" description="Basic residues" evidence="1">
    <location>
        <begin position="141"/>
        <end position="153"/>
    </location>
</feature>
<comment type="caution">
    <text evidence="3">The sequence shown here is derived from an EMBL/GenBank/DDBJ whole genome shotgun (WGS) entry which is preliminary data.</text>
</comment>